<organism evidence="2 3">
    <name type="scientific">Streptomyces dengpaensis</name>
    <dbReference type="NCBI Taxonomy" id="2049881"/>
    <lineage>
        <taxon>Bacteria</taxon>
        <taxon>Bacillati</taxon>
        <taxon>Actinomycetota</taxon>
        <taxon>Actinomycetes</taxon>
        <taxon>Kitasatosporales</taxon>
        <taxon>Streptomycetaceae</taxon>
        <taxon>Streptomyces</taxon>
    </lineage>
</organism>
<feature type="region of interest" description="Disordered" evidence="1">
    <location>
        <begin position="44"/>
        <end position="69"/>
    </location>
</feature>
<proteinExistence type="predicted"/>
<gene>
    <name evidence="2" type="ORF">C4B68_39155</name>
</gene>
<name>A0ABM6T2A7_9ACTN</name>
<reference evidence="2 3" key="1">
    <citation type="submission" date="2018-02" db="EMBL/GenBank/DDBJ databases">
        <title>Complete genome sequence of Streptomyces dengpaensis, the producer of angucyclines.</title>
        <authorList>
            <person name="Yumei L."/>
        </authorList>
    </citation>
    <scope>NUCLEOTIDE SEQUENCE [LARGE SCALE GENOMIC DNA]</scope>
    <source>
        <strain evidence="2 3">XZHG99</strain>
    </source>
</reference>
<keyword evidence="3" id="KW-1185">Reference proteome</keyword>
<accession>A0ABM6T2A7</accession>
<evidence type="ECO:0000313" key="3">
    <source>
        <dbReference type="Proteomes" id="UP000238413"/>
    </source>
</evidence>
<dbReference type="Proteomes" id="UP000238413">
    <property type="component" value="Chromosome"/>
</dbReference>
<dbReference type="RefSeq" id="WP_099506021.1">
    <property type="nucleotide sequence ID" value="NZ_CP026652.1"/>
</dbReference>
<sequence length="69" mass="8154">MSTSMLRWLLSSRTSWRAWRLTRTSNGNVSFDTAWRRTRLERHPDDMPYQQHGHLPADGGVDDPTARQW</sequence>
<dbReference type="EMBL" id="CP026652">
    <property type="protein sequence ID" value="AVH60784.1"/>
    <property type="molecule type" value="Genomic_DNA"/>
</dbReference>
<evidence type="ECO:0000256" key="1">
    <source>
        <dbReference type="SAM" id="MobiDB-lite"/>
    </source>
</evidence>
<evidence type="ECO:0000313" key="2">
    <source>
        <dbReference type="EMBL" id="AVH60784.1"/>
    </source>
</evidence>
<protein>
    <submittedName>
        <fullName evidence="2">Uncharacterized protein</fullName>
    </submittedName>
</protein>